<proteinExistence type="predicted"/>
<name>A0A1Z5K9C8_FISSO</name>
<dbReference type="Proteomes" id="UP000198406">
    <property type="component" value="Unassembled WGS sequence"/>
</dbReference>
<dbReference type="EMBL" id="BDSP01000187">
    <property type="protein sequence ID" value="GAX22721.1"/>
    <property type="molecule type" value="Genomic_DNA"/>
</dbReference>
<organism evidence="1 2">
    <name type="scientific">Fistulifera solaris</name>
    <name type="common">Oleaginous diatom</name>
    <dbReference type="NCBI Taxonomy" id="1519565"/>
    <lineage>
        <taxon>Eukaryota</taxon>
        <taxon>Sar</taxon>
        <taxon>Stramenopiles</taxon>
        <taxon>Ochrophyta</taxon>
        <taxon>Bacillariophyta</taxon>
        <taxon>Bacillariophyceae</taxon>
        <taxon>Bacillariophycidae</taxon>
        <taxon>Naviculales</taxon>
        <taxon>Naviculaceae</taxon>
        <taxon>Fistulifera</taxon>
    </lineage>
</organism>
<dbReference type="OrthoDB" id="10249433at2759"/>
<dbReference type="SUPFAM" id="SSF53474">
    <property type="entry name" value="alpha/beta-Hydrolases"/>
    <property type="match status" value="1"/>
</dbReference>
<protein>
    <recommendedName>
        <fullName evidence="3">Phospholipase/carboxylesterase/thioesterase domain-containing protein</fullName>
    </recommendedName>
</protein>
<accession>A0A1Z5K9C8</accession>
<sequence length="317" mass="35050">MSFLVAMQRVAARLRAATSPPTKPNFDYISPIFSVKRQGSCMDGTRVWIYTPEVTKSDTPDVIVYLHGHGATNPATYEGHIEHLVKQGNYVVYPQMQDRSCERFLGTPVGWILQLTRRPSPAKWVKVTAQVVTDVLNELPPFGKVFLYGNSMGGAFAMMWGSLDTVHPVEAAVVVSPQPAGLHAIPGILPKFVFLRLGEDVNVPEAAPNTTFPVVVLHGDKDDVVSVGNVLPSYELLGSTSKSWYQAKTDKHGKPPLKANHLQAAARRRECQQDSLDWRFTWSALDQVMNGTSVTELVFDMGEWSDGTPVKSIVRLY</sequence>
<gene>
    <name evidence="1" type="ORF">FisN_4Hu167</name>
</gene>
<keyword evidence="2" id="KW-1185">Reference proteome</keyword>
<dbReference type="AlphaFoldDB" id="A0A1Z5K9C8"/>
<dbReference type="Gene3D" id="3.40.50.1820">
    <property type="entry name" value="alpha/beta hydrolase"/>
    <property type="match status" value="1"/>
</dbReference>
<dbReference type="InParanoid" id="A0A1Z5K9C8"/>
<evidence type="ECO:0000313" key="1">
    <source>
        <dbReference type="EMBL" id="GAX22721.1"/>
    </source>
</evidence>
<dbReference type="InterPro" id="IPR029058">
    <property type="entry name" value="AB_hydrolase_fold"/>
</dbReference>
<evidence type="ECO:0008006" key="3">
    <source>
        <dbReference type="Google" id="ProtNLM"/>
    </source>
</evidence>
<comment type="caution">
    <text evidence="1">The sequence shown here is derived from an EMBL/GenBank/DDBJ whole genome shotgun (WGS) entry which is preliminary data.</text>
</comment>
<reference evidence="1 2" key="1">
    <citation type="journal article" date="2015" name="Plant Cell">
        <title>Oil accumulation by the oleaginous diatom Fistulifera solaris as revealed by the genome and transcriptome.</title>
        <authorList>
            <person name="Tanaka T."/>
            <person name="Maeda Y."/>
            <person name="Veluchamy A."/>
            <person name="Tanaka M."/>
            <person name="Abida H."/>
            <person name="Marechal E."/>
            <person name="Bowler C."/>
            <person name="Muto M."/>
            <person name="Sunaga Y."/>
            <person name="Tanaka M."/>
            <person name="Yoshino T."/>
            <person name="Taniguchi T."/>
            <person name="Fukuda Y."/>
            <person name="Nemoto M."/>
            <person name="Matsumoto M."/>
            <person name="Wong P.S."/>
            <person name="Aburatani S."/>
            <person name="Fujibuchi W."/>
        </authorList>
    </citation>
    <scope>NUCLEOTIDE SEQUENCE [LARGE SCALE GENOMIC DNA]</scope>
    <source>
        <strain evidence="1 2">JPCC DA0580</strain>
    </source>
</reference>
<evidence type="ECO:0000313" key="2">
    <source>
        <dbReference type="Proteomes" id="UP000198406"/>
    </source>
</evidence>